<accession>A0AAV3P7C9</accession>
<feature type="region of interest" description="Disordered" evidence="1">
    <location>
        <begin position="329"/>
        <end position="356"/>
    </location>
</feature>
<proteinExistence type="predicted"/>
<feature type="region of interest" description="Disordered" evidence="1">
    <location>
        <begin position="1"/>
        <end position="63"/>
    </location>
</feature>
<protein>
    <submittedName>
        <fullName evidence="3">Uncharacterized protein</fullName>
    </submittedName>
</protein>
<comment type="caution">
    <text evidence="3">The sequence shown here is derived from an EMBL/GenBank/DDBJ whole genome shotgun (WGS) entry which is preliminary data.</text>
</comment>
<keyword evidence="2" id="KW-0472">Membrane</keyword>
<evidence type="ECO:0000313" key="4">
    <source>
        <dbReference type="Proteomes" id="UP001454036"/>
    </source>
</evidence>
<sequence length="456" mass="50187">MSQTSDKFVGSLLRDSPEASNIATGSGQPSPNMDDSQGQQVTRTETLKSKGSKDPPTLDQVRAKTIPGLITEVQLRALRNHYDFPDGVKTRIPNEEENINTPTTKAEAPEEGLPLSTFRDTALFWEFLNYGLQLPVSRFVDEVLVTLDRAPGLLMPFSWLVLTVFQVAFLAVGVVPNLALFCTMYNVIHKGPLYYFQVASPQYNFLYTKKVDKFEPNHWFRLWFLAKGGFRENVRAHWSMANSIVHAENSAKTQGIDKWRDGFPEALPYKVFCDRVVLIKAGLTKGADNFPKFTLLAFFSRKHASENCTMPHKMAYKSITSGKDVLARVSKRKGSSVPESSTTTKKAKKAPKVNVSAATPSVTTPLEATPFVPEVAVEAFGPPSPRAQYPITIVISDRVSPSLGKSDSSSLPPLELTSGSDGPWLPTPYTLPSGVTVTEDTVSKVKSPIASLLMKN</sequence>
<dbReference type="EMBL" id="BAABME010001027">
    <property type="protein sequence ID" value="GAA0147088.1"/>
    <property type="molecule type" value="Genomic_DNA"/>
</dbReference>
<gene>
    <name evidence="3" type="ORF">LIER_06875</name>
</gene>
<feature type="region of interest" description="Disordered" evidence="1">
    <location>
        <begin position="401"/>
        <end position="427"/>
    </location>
</feature>
<name>A0AAV3P7C9_LITER</name>
<evidence type="ECO:0000313" key="3">
    <source>
        <dbReference type="EMBL" id="GAA0147088.1"/>
    </source>
</evidence>
<dbReference type="Proteomes" id="UP001454036">
    <property type="component" value="Unassembled WGS sequence"/>
</dbReference>
<keyword evidence="4" id="KW-1185">Reference proteome</keyword>
<feature type="compositionally biased region" description="Polar residues" evidence="1">
    <location>
        <begin position="18"/>
        <end position="44"/>
    </location>
</feature>
<keyword evidence="2" id="KW-0812">Transmembrane</keyword>
<organism evidence="3 4">
    <name type="scientific">Lithospermum erythrorhizon</name>
    <name type="common">Purple gromwell</name>
    <name type="synonym">Lithospermum officinale var. erythrorhizon</name>
    <dbReference type="NCBI Taxonomy" id="34254"/>
    <lineage>
        <taxon>Eukaryota</taxon>
        <taxon>Viridiplantae</taxon>
        <taxon>Streptophyta</taxon>
        <taxon>Embryophyta</taxon>
        <taxon>Tracheophyta</taxon>
        <taxon>Spermatophyta</taxon>
        <taxon>Magnoliopsida</taxon>
        <taxon>eudicotyledons</taxon>
        <taxon>Gunneridae</taxon>
        <taxon>Pentapetalae</taxon>
        <taxon>asterids</taxon>
        <taxon>lamiids</taxon>
        <taxon>Boraginales</taxon>
        <taxon>Boraginaceae</taxon>
        <taxon>Boraginoideae</taxon>
        <taxon>Lithospermeae</taxon>
        <taxon>Lithospermum</taxon>
    </lineage>
</organism>
<feature type="compositionally biased region" description="Low complexity" evidence="1">
    <location>
        <begin position="401"/>
        <end position="414"/>
    </location>
</feature>
<reference evidence="3 4" key="1">
    <citation type="submission" date="2024-01" db="EMBL/GenBank/DDBJ databases">
        <title>The complete chloroplast genome sequence of Lithospermum erythrorhizon: insights into the phylogenetic relationship among Boraginaceae species and the maternal lineages of purple gromwells.</title>
        <authorList>
            <person name="Okada T."/>
            <person name="Watanabe K."/>
        </authorList>
    </citation>
    <scope>NUCLEOTIDE SEQUENCE [LARGE SCALE GENOMIC DNA]</scope>
</reference>
<feature type="transmembrane region" description="Helical" evidence="2">
    <location>
        <begin position="159"/>
        <end position="181"/>
    </location>
</feature>
<keyword evidence="2" id="KW-1133">Transmembrane helix</keyword>
<evidence type="ECO:0000256" key="1">
    <source>
        <dbReference type="SAM" id="MobiDB-lite"/>
    </source>
</evidence>
<dbReference type="AlphaFoldDB" id="A0AAV3P7C9"/>
<evidence type="ECO:0000256" key="2">
    <source>
        <dbReference type="SAM" id="Phobius"/>
    </source>
</evidence>